<feature type="transmembrane region" description="Helical" evidence="1">
    <location>
        <begin position="7"/>
        <end position="24"/>
    </location>
</feature>
<comment type="caution">
    <text evidence="2">The sequence shown here is derived from an EMBL/GenBank/DDBJ whole genome shotgun (WGS) entry which is preliminary data.</text>
</comment>
<name>A0ABV1MQG6_9BACI</name>
<proteinExistence type="predicted"/>
<keyword evidence="1" id="KW-1133">Transmembrane helix</keyword>
<keyword evidence="1" id="KW-0472">Membrane</keyword>
<protein>
    <submittedName>
        <fullName evidence="2">Uncharacterized protein</fullName>
    </submittedName>
</protein>
<dbReference type="RefSeq" id="WP_349659399.1">
    <property type="nucleotide sequence ID" value="NZ_JBEGDG010000005.1"/>
</dbReference>
<keyword evidence="1" id="KW-0812">Transmembrane</keyword>
<feature type="transmembrane region" description="Helical" evidence="1">
    <location>
        <begin position="30"/>
        <end position="48"/>
    </location>
</feature>
<evidence type="ECO:0000313" key="3">
    <source>
        <dbReference type="Proteomes" id="UP001478862"/>
    </source>
</evidence>
<gene>
    <name evidence="2" type="ORF">ABNX05_09000</name>
</gene>
<keyword evidence="3" id="KW-1185">Reference proteome</keyword>
<evidence type="ECO:0000313" key="2">
    <source>
        <dbReference type="EMBL" id="MEQ6354752.1"/>
    </source>
</evidence>
<organism evidence="2 3">
    <name type="scientific">Lysinibacillus zambalensis</name>
    <dbReference type="NCBI Taxonomy" id="3160866"/>
    <lineage>
        <taxon>Bacteria</taxon>
        <taxon>Bacillati</taxon>
        <taxon>Bacillota</taxon>
        <taxon>Bacilli</taxon>
        <taxon>Bacillales</taxon>
        <taxon>Bacillaceae</taxon>
        <taxon>Lysinibacillus</taxon>
    </lineage>
</organism>
<dbReference type="Proteomes" id="UP001478862">
    <property type="component" value="Unassembled WGS sequence"/>
</dbReference>
<evidence type="ECO:0000256" key="1">
    <source>
        <dbReference type="SAM" id="Phobius"/>
    </source>
</evidence>
<sequence>MKIFLRTAVSTAIIFIIFGINTIIFKPGTLQTTFNGLGLLIVLLYNQFKPLEKE</sequence>
<dbReference type="EMBL" id="JBEGDG010000005">
    <property type="protein sequence ID" value="MEQ6354752.1"/>
    <property type="molecule type" value="Genomic_DNA"/>
</dbReference>
<reference evidence="2 3" key="1">
    <citation type="submission" date="2024-06" db="EMBL/GenBank/DDBJ databases">
        <title>Lysinibacillus zambalefons sp. nov., a Novel Firmicute Isolated from the Poon Bato Zambales Hyperalkaline Spring.</title>
        <authorList>
            <person name="Aja J.A."/>
            <person name="Lazaro J.E.H."/>
            <person name="Llorin L.D."/>
            <person name="Lim K.R."/>
            <person name="Teodosio J."/>
            <person name="Dalisay D.S."/>
        </authorList>
    </citation>
    <scope>NUCLEOTIDE SEQUENCE [LARGE SCALE GENOMIC DNA]</scope>
    <source>
        <strain evidence="2 3">M3</strain>
    </source>
</reference>
<accession>A0ABV1MQG6</accession>